<dbReference type="PANTHER" id="PTHR11614">
    <property type="entry name" value="PHOSPHOLIPASE-RELATED"/>
    <property type="match status" value="1"/>
</dbReference>
<dbReference type="InterPro" id="IPR051044">
    <property type="entry name" value="MAG_DAG_Lipase"/>
</dbReference>
<dbReference type="InterPro" id="IPR029058">
    <property type="entry name" value="AB_hydrolase_fold"/>
</dbReference>
<protein>
    <submittedName>
        <fullName evidence="2">Alpha/beta hydrolase</fullName>
    </submittedName>
</protein>
<dbReference type="PRINTS" id="PR00111">
    <property type="entry name" value="ABHYDROLASE"/>
</dbReference>
<dbReference type="Proteomes" id="UP001164020">
    <property type="component" value="Chromosome"/>
</dbReference>
<dbReference type="GO" id="GO:0016787">
    <property type="term" value="F:hydrolase activity"/>
    <property type="evidence" value="ECO:0007669"/>
    <property type="project" value="UniProtKB-KW"/>
</dbReference>
<evidence type="ECO:0000259" key="1">
    <source>
        <dbReference type="Pfam" id="PF12146"/>
    </source>
</evidence>
<dbReference type="Gene3D" id="3.40.50.1820">
    <property type="entry name" value="alpha/beta hydrolase"/>
    <property type="match status" value="1"/>
</dbReference>
<dbReference type="InterPro" id="IPR022742">
    <property type="entry name" value="Hydrolase_4"/>
</dbReference>
<name>A0ABY7C7R0_9HYPH</name>
<feature type="domain" description="Serine aminopeptidase S33" evidence="1">
    <location>
        <begin position="46"/>
        <end position="300"/>
    </location>
</feature>
<evidence type="ECO:0000313" key="3">
    <source>
        <dbReference type="Proteomes" id="UP001164020"/>
    </source>
</evidence>
<accession>A0ABY7C7R0</accession>
<keyword evidence="3" id="KW-1185">Reference proteome</keyword>
<sequence>MSEILDRPPLAETPGNPAPENLLGGFIETSDRVRIRYAVAKVTGASRGTVLLLQGRNEAIEKYFETIGDLNDRGFSVVTFDWRGQGGSERPLRRSPFGHVKHIGQYLIDLECVLQDVVLPDSRGPYTILGHSMGGLIALHASSRHANTIERLVLLAPLIDFASSLPSLRTLSRVATAARWLGLSTRPVRRSIPSRLPNPADNPLTSDPHRYQRNRLLAEHAPELFVGSPTVAWLAAMTRAMRRLDDSSEIAALSVPTLIVTAGADQVVSSAAAERLAYRMRCGSALTIPLARHELMQEADRFREQALEAFDAYVGNPALVAA</sequence>
<dbReference type="EMBL" id="CP114029">
    <property type="protein sequence ID" value="WAP70828.1"/>
    <property type="molecule type" value="Genomic_DNA"/>
</dbReference>
<dbReference type="RefSeq" id="WP_268883361.1">
    <property type="nucleotide sequence ID" value="NZ_CP114029.1"/>
</dbReference>
<dbReference type="SUPFAM" id="SSF53474">
    <property type="entry name" value="alpha/beta-Hydrolases"/>
    <property type="match status" value="1"/>
</dbReference>
<organism evidence="2 3">
    <name type="scientific">Jiella pelagia</name>
    <dbReference type="NCBI Taxonomy" id="2986949"/>
    <lineage>
        <taxon>Bacteria</taxon>
        <taxon>Pseudomonadati</taxon>
        <taxon>Pseudomonadota</taxon>
        <taxon>Alphaproteobacteria</taxon>
        <taxon>Hyphomicrobiales</taxon>
        <taxon>Aurantimonadaceae</taxon>
        <taxon>Jiella</taxon>
    </lineage>
</organism>
<dbReference type="Pfam" id="PF12146">
    <property type="entry name" value="Hydrolase_4"/>
    <property type="match status" value="1"/>
</dbReference>
<dbReference type="InterPro" id="IPR000073">
    <property type="entry name" value="AB_hydrolase_1"/>
</dbReference>
<reference evidence="2" key="1">
    <citation type="submission" date="2022-12" db="EMBL/GenBank/DDBJ databases">
        <title>Jiella pelagia sp. nov., isolated from phosphonate enriched culture of Northwest Pacific surface seawater.</title>
        <authorList>
            <person name="Shin D.Y."/>
            <person name="Hwang C.Y."/>
        </authorList>
    </citation>
    <scope>NUCLEOTIDE SEQUENCE</scope>
    <source>
        <strain evidence="2">HL-NP1</strain>
    </source>
</reference>
<keyword evidence="2" id="KW-0378">Hydrolase</keyword>
<proteinExistence type="predicted"/>
<evidence type="ECO:0000313" key="2">
    <source>
        <dbReference type="EMBL" id="WAP70828.1"/>
    </source>
</evidence>
<gene>
    <name evidence="2" type="ORF">OH818_13005</name>
</gene>